<evidence type="ECO:0008006" key="6">
    <source>
        <dbReference type="Google" id="ProtNLM"/>
    </source>
</evidence>
<reference evidence="4" key="1">
    <citation type="submission" date="2021-02" db="EMBL/GenBank/DDBJ databases">
        <authorList>
            <person name="Nowell W R."/>
        </authorList>
    </citation>
    <scope>NUCLEOTIDE SEQUENCE</scope>
</reference>
<feature type="region of interest" description="Disordered" evidence="1">
    <location>
        <begin position="294"/>
        <end position="327"/>
    </location>
</feature>
<evidence type="ECO:0000313" key="3">
    <source>
        <dbReference type="EMBL" id="CAF1452888.1"/>
    </source>
</evidence>
<keyword evidence="2" id="KW-0472">Membrane</keyword>
<gene>
    <name evidence="3" type="ORF">BJG266_LOCUS40537</name>
    <name evidence="4" type="ORF">QVE165_LOCUS57413</name>
</gene>
<sequence>AEIIRINDQLSIEIYYGFIRIKLNENDYLDNNRLINDGYYHLIQITYDITGYLSLNVDNKAVIKQLNYKLVFDKPLVLLIGQNPIFTYPFQGQLYGLESDIYSIFDLISQTFQRISFTPVRNTSLLSFSSPIIYPSYRIKDDFTRSSCPYQPNDDICMIISDTNSSLLSYSNVTSQVSLPKRIPSRSTIKVTSRTSVITSTTSYQLLTSHILNSTNLSDIPALIVSIRTPDTNRFRDKFYWQYIWIFAIFFLCSIVFCMILCICACMKYRRKDAGVYELEETQRFRPLIVEIPSSPGEYNQQGLNSTKSRTKKPNIKSHSRRKRKKSPLLTADDQREFYI</sequence>
<name>A0A816D828_9BILA</name>
<protein>
    <recommendedName>
        <fullName evidence="6">Laminin G domain-containing protein</fullName>
    </recommendedName>
</protein>
<dbReference type="EMBL" id="CAJNOI010002013">
    <property type="protein sequence ID" value="CAF1452888.1"/>
    <property type="molecule type" value="Genomic_DNA"/>
</dbReference>
<feature type="transmembrane region" description="Helical" evidence="2">
    <location>
        <begin position="240"/>
        <end position="263"/>
    </location>
</feature>
<dbReference type="AlphaFoldDB" id="A0A816D828"/>
<keyword evidence="2" id="KW-0812">Transmembrane</keyword>
<organism evidence="4 5">
    <name type="scientific">Adineta steineri</name>
    <dbReference type="NCBI Taxonomy" id="433720"/>
    <lineage>
        <taxon>Eukaryota</taxon>
        <taxon>Metazoa</taxon>
        <taxon>Spiralia</taxon>
        <taxon>Gnathifera</taxon>
        <taxon>Rotifera</taxon>
        <taxon>Eurotatoria</taxon>
        <taxon>Bdelloidea</taxon>
        <taxon>Adinetida</taxon>
        <taxon>Adinetidae</taxon>
        <taxon>Adineta</taxon>
    </lineage>
</organism>
<dbReference type="EMBL" id="CAJNOM010002338">
    <property type="protein sequence ID" value="CAF1631082.1"/>
    <property type="molecule type" value="Genomic_DNA"/>
</dbReference>
<accession>A0A816D828</accession>
<comment type="caution">
    <text evidence="4">The sequence shown here is derived from an EMBL/GenBank/DDBJ whole genome shotgun (WGS) entry which is preliminary data.</text>
</comment>
<proteinExistence type="predicted"/>
<dbReference type="InterPro" id="IPR013320">
    <property type="entry name" value="ConA-like_dom_sf"/>
</dbReference>
<feature type="compositionally biased region" description="Basic residues" evidence="1">
    <location>
        <begin position="309"/>
        <end position="327"/>
    </location>
</feature>
<evidence type="ECO:0000313" key="4">
    <source>
        <dbReference type="EMBL" id="CAF1631082.1"/>
    </source>
</evidence>
<keyword evidence="5" id="KW-1185">Reference proteome</keyword>
<dbReference type="OrthoDB" id="6275838at2759"/>
<dbReference type="Gene3D" id="2.60.120.200">
    <property type="match status" value="1"/>
</dbReference>
<evidence type="ECO:0000256" key="2">
    <source>
        <dbReference type="SAM" id="Phobius"/>
    </source>
</evidence>
<dbReference type="SUPFAM" id="SSF49899">
    <property type="entry name" value="Concanavalin A-like lectins/glucanases"/>
    <property type="match status" value="1"/>
</dbReference>
<evidence type="ECO:0000313" key="5">
    <source>
        <dbReference type="Proteomes" id="UP000663832"/>
    </source>
</evidence>
<feature type="compositionally biased region" description="Polar residues" evidence="1">
    <location>
        <begin position="297"/>
        <end position="308"/>
    </location>
</feature>
<feature type="non-terminal residue" evidence="4">
    <location>
        <position position="340"/>
    </location>
</feature>
<dbReference type="Proteomes" id="UP000663832">
    <property type="component" value="Unassembled WGS sequence"/>
</dbReference>
<dbReference type="Proteomes" id="UP000663877">
    <property type="component" value="Unassembled WGS sequence"/>
</dbReference>
<evidence type="ECO:0000256" key="1">
    <source>
        <dbReference type="SAM" id="MobiDB-lite"/>
    </source>
</evidence>
<keyword evidence="2" id="KW-1133">Transmembrane helix</keyword>